<evidence type="ECO:0008006" key="3">
    <source>
        <dbReference type="Google" id="ProtNLM"/>
    </source>
</evidence>
<dbReference type="Proteomes" id="UP000619041">
    <property type="component" value="Unassembled WGS sequence"/>
</dbReference>
<comment type="caution">
    <text evidence="1">The sequence shown here is derived from an EMBL/GenBank/DDBJ whole genome shotgun (WGS) entry which is preliminary data.</text>
</comment>
<proteinExistence type="predicted"/>
<name>A0ABQ1S5A0_9SPHN</name>
<accession>A0ABQ1S5A0</accession>
<dbReference type="RefSeq" id="WP_188644002.1">
    <property type="nucleotide sequence ID" value="NZ_BMKL01000001.1"/>
</dbReference>
<protein>
    <recommendedName>
        <fullName evidence="3">Antitoxin Xre/MbcA/ParS-like toxin-binding domain-containing protein</fullName>
    </recommendedName>
</protein>
<evidence type="ECO:0000313" key="2">
    <source>
        <dbReference type="Proteomes" id="UP000619041"/>
    </source>
</evidence>
<organism evidence="1 2">
    <name type="scientific">Tsuneonella deserti</name>
    <dbReference type="NCBI Taxonomy" id="2035528"/>
    <lineage>
        <taxon>Bacteria</taxon>
        <taxon>Pseudomonadati</taxon>
        <taxon>Pseudomonadota</taxon>
        <taxon>Alphaproteobacteria</taxon>
        <taxon>Sphingomonadales</taxon>
        <taxon>Erythrobacteraceae</taxon>
        <taxon>Tsuneonella</taxon>
    </lineage>
</organism>
<dbReference type="EMBL" id="BMKL01000001">
    <property type="protein sequence ID" value="GGD91156.1"/>
    <property type="molecule type" value="Genomic_DNA"/>
</dbReference>
<keyword evidence="2" id="KW-1185">Reference proteome</keyword>
<gene>
    <name evidence="1" type="ORF">GCM10011515_08520</name>
</gene>
<sequence length="208" mass="23594">MPDETYDAELRQWAFDVQAGLIIGVGRVFSDRKGRWPDGYAIATSKVIGGTHREGSIITTLNSRYLLSGPAGDLAEWQQLSEHQAANALRRRIVAQDETLFDLLQAAWGMDDATFEAVANLPAQWLWQWRNHYRAVTDAELARVRRLMSFHDAIKLVTFGEPDYAKWWRHPRRGFGFSEPMSPLDIIKAGGDAAMDELETLFRSQAGW</sequence>
<evidence type="ECO:0000313" key="1">
    <source>
        <dbReference type="EMBL" id="GGD91156.1"/>
    </source>
</evidence>
<reference evidence="2" key="1">
    <citation type="journal article" date="2019" name="Int. J. Syst. Evol. Microbiol.">
        <title>The Global Catalogue of Microorganisms (GCM) 10K type strain sequencing project: providing services to taxonomists for standard genome sequencing and annotation.</title>
        <authorList>
            <consortium name="The Broad Institute Genomics Platform"/>
            <consortium name="The Broad Institute Genome Sequencing Center for Infectious Disease"/>
            <person name="Wu L."/>
            <person name="Ma J."/>
        </authorList>
    </citation>
    <scope>NUCLEOTIDE SEQUENCE [LARGE SCALE GENOMIC DNA]</scope>
    <source>
        <strain evidence="2">CGMCC 1.15959</strain>
    </source>
</reference>